<sequence>MENIKHHLKIINQFFEIEKKLAALNGAESAQRNVERIKSYFEEMGYQIHNPLGESYSETRTDCEASIAGASAENLYINEVIKPIVRYLQEGQPQIVQKGVVITRSR</sequence>
<reference evidence="1 2" key="1">
    <citation type="submission" date="2021-05" db="EMBL/GenBank/DDBJ databases">
        <title>A Polyphasic approach of four new species of the genus Ohtaekwangia: Ohtaekwangia histidinii sp. nov., Ohtaekwangia cretensis sp. nov., Ohtaekwangia indiensis sp. nov., Ohtaekwangia reichenbachii sp. nov. from diverse environment.</title>
        <authorList>
            <person name="Octaviana S."/>
        </authorList>
    </citation>
    <scope>NUCLEOTIDE SEQUENCE [LARGE SCALE GENOMIC DNA]</scope>
    <source>
        <strain evidence="1 2">PWU4</strain>
    </source>
</reference>
<evidence type="ECO:0000313" key="1">
    <source>
        <dbReference type="EMBL" id="MBT1699212.1"/>
    </source>
</evidence>
<organism evidence="1 2">
    <name type="scientific">Chryseosolibacter histidini</name>
    <dbReference type="NCBI Taxonomy" id="2782349"/>
    <lineage>
        <taxon>Bacteria</taxon>
        <taxon>Pseudomonadati</taxon>
        <taxon>Bacteroidota</taxon>
        <taxon>Cytophagia</taxon>
        <taxon>Cytophagales</taxon>
        <taxon>Chryseotaleaceae</taxon>
        <taxon>Chryseosolibacter</taxon>
    </lineage>
</organism>
<dbReference type="RefSeq" id="WP_254166959.1">
    <property type="nucleotide sequence ID" value="NZ_JAHESF010000022.1"/>
</dbReference>
<keyword evidence="2" id="KW-1185">Reference proteome</keyword>
<accession>A0AAP2DQ68</accession>
<dbReference type="AlphaFoldDB" id="A0AAP2DQ68"/>
<gene>
    <name evidence="1" type="ORF">KK083_20110</name>
</gene>
<protein>
    <submittedName>
        <fullName evidence="1">Uncharacterized protein</fullName>
    </submittedName>
</protein>
<proteinExistence type="predicted"/>
<dbReference type="EMBL" id="JAHESF010000022">
    <property type="protein sequence ID" value="MBT1699212.1"/>
    <property type="molecule type" value="Genomic_DNA"/>
</dbReference>
<name>A0AAP2DQ68_9BACT</name>
<dbReference type="Proteomes" id="UP001319200">
    <property type="component" value="Unassembled WGS sequence"/>
</dbReference>
<evidence type="ECO:0000313" key="2">
    <source>
        <dbReference type="Proteomes" id="UP001319200"/>
    </source>
</evidence>
<comment type="caution">
    <text evidence="1">The sequence shown here is derived from an EMBL/GenBank/DDBJ whole genome shotgun (WGS) entry which is preliminary data.</text>
</comment>